<dbReference type="Proteomes" id="UP000521748">
    <property type="component" value="Unassembled WGS sequence"/>
</dbReference>
<comment type="caution">
    <text evidence="3">The sequence shown here is derived from an EMBL/GenBank/DDBJ whole genome shotgun (WGS) entry which is preliminary data.</text>
</comment>
<dbReference type="PROSITE" id="PS51257">
    <property type="entry name" value="PROKAR_LIPOPROTEIN"/>
    <property type="match status" value="1"/>
</dbReference>
<feature type="signal peptide" evidence="2">
    <location>
        <begin position="1"/>
        <end position="25"/>
    </location>
</feature>
<accession>A0A7Y9LQX6</accession>
<evidence type="ECO:0000256" key="1">
    <source>
        <dbReference type="SAM" id="MobiDB-lite"/>
    </source>
</evidence>
<organism evidence="3 4">
    <name type="scientific">Psychromicrobium silvestre</name>
    <dbReference type="NCBI Taxonomy" id="1645614"/>
    <lineage>
        <taxon>Bacteria</taxon>
        <taxon>Bacillati</taxon>
        <taxon>Actinomycetota</taxon>
        <taxon>Actinomycetes</taxon>
        <taxon>Micrococcales</taxon>
        <taxon>Micrococcaceae</taxon>
        <taxon>Psychromicrobium</taxon>
    </lineage>
</organism>
<dbReference type="RefSeq" id="WP_179387785.1">
    <property type="nucleotide sequence ID" value="NZ_JACBYQ010000001.1"/>
</dbReference>
<feature type="chain" id="PRO_5038644759" description="Lipoprotein" evidence="2">
    <location>
        <begin position="26"/>
        <end position="188"/>
    </location>
</feature>
<feature type="region of interest" description="Disordered" evidence="1">
    <location>
        <begin position="28"/>
        <end position="74"/>
    </location>
</feature>
<reference evidence="3 4" key="1">
    <citation type="submission" date="2020-07" db="EMBL/GenBank/DDBJ databases">
        <title>Sequencing the genomes of 1000 actinobacteria strains.</title>
        <authorList>
            <person name="Klenk H.-P."/>
        </authorList>
    </citation>
    <scope>NUCLEOTIDE SEQUENCE [LARGE SCALE GENOMIC DNA]</scope>
    <source>
        <strain evidence="3 4">DSM 102047</strain>
    </source>
</reference>
<evidence type="ECO:0008006" key="5">
    <source>
        <dbReference type="Google" id="ProtNLM"/>
    </source>
</evidence>
<sequence>MIRASIPPKSTLAAAGILLSLLAVAGCSSPAPQASESSTASSTAASTQSASSSSSASNSSTGTATASGTPSSKTQSTVGALVADFPKTLLPLLPGASIKLSAVDKSNSPATVSLVGTTKSTSKAIVDFYTKSFKAQGFTLLAGGDIGSVVSKDFVRKDGKESINLSISSDAGTNTFTLGASVETASLK</sequence>
<evidence type="ECO:0000256" key="2">
    <source>
        <dbReference type="SAM" id="SignalP"/>
    </source>
</evidence>
<keyword evidence="2" id="KW-0732">Signal</keyword>
<proteinExistence type="predicted"/>
<evidence type="ECO:0000313" key="3">
    <source>
        <dbReference type="EMBL" id="NYE93957.1"/>
    </source>
</evidence>
<name>A0A7Y9LQX6_9MICC</name>
<keyword evidence="4" id="KW-1185">Reference proteome</keyword>
<dbReference type="AlphaFoldDB" id="A0A7Y9LQX6"/>
<evidence type="ECO:0000313" key="4">
    <source>
        <dbReference type="Proteomes" id="UP000521748"/>
    </source>
</evidence>
<gene>
    <name evidence="3" type="ORF">FHU41_000178</name>
</gene>
<protein>
    <recommendedName>
        <fullName evidence="5">Lipoprotein</fullName>
    </recommendedName>
</protein>
<dbReference type="EMBL" id="JACBYQ010000001">
    <property type="protein sequence ID" value="NYE93957.1"/>
    <property type="molecule type" value="Genomic_DNA"/>
</dbReference>
<feature type="compositionally biased region" description="Low complexity" evidence="1">
    <location>
        <begin position="28"/>
        <end position="72"/>
    </location>
</feature>